<dbReference type="InterPro" id="IPR017850">
    <property type="entry name" value="Alkaline_phosphatase_core_sf"/>
</dbReference>
<dbReference type="InterPro" id="IPR000917">
    <property type="entry name" value="Sulfatase_N"/>
</dbReference>
<protein>
    <submittedName>
        <fullName evidence="11">Phosphoglycerol transferase MdoB-like AlkP superfamily enzyme</fullName>
    </submittedName>
</protein>
<comment type="subcellular location">
    <subcellularLocation>
        <location evidence="1">Cell membrane</location>
        <topology evidence="1">Multi-pass membrane protein</topology>
    </subcellularLocation>
</comment>
<dbReference type="Gene3D" id="3.30.1120.170">
    <property type="match status" value="1"/>
</dbReference>
<feature type="transmembrane region" description="Helical" evidence="9">
    <location>
        <begin position="131"/>
        <end position="149"/>
    </location>
</feature>
<evidence type="ECO:0000256" key="2">
    <source>
        <dbReference type="ARBA" id="ARBA00004936"/>
    </source>
</evidence>
<feature type="transmembrane region" description="Helical" evidence="9">
    <location>
        <begin position="26"/>
        <end position="47"/>
    </location>
</feature>
<dbReference type="RefSeq" id="WP_209851008.1">
    <property type="nucleotide sequence ID" value="NZ_CBCRVE010000004.1"/>
</dbReference>
<evidence type="ECO:0000256" key="5">
    <source>
        <dbReference type="ARBA" id="ARBA00022692"/>
    </source>
</evidence>
<keyword evidence="7 8" id="KW-0472">Membrane</keyword>
<feature type="transmembrane region" description="Helical" evidence="9">
    <location>
        <begin position="59"/>
        <end position="76"/>
    </location>
</feature>
<dbReference type="InterPro" id="IPR050448">
    <property type="entry name" value="OpgB/LTA_synthase_biosynth"/>
</dbReference>
<dbReference type="InterPro" id="IPR012160">
    <property type="entry name" value="LtaS-like"/>
</dbReference>
<dbReference type="EMBL" id="JAGGKP010000007">
    <property type="protein sequence ID" value="MBP1937776.1"/>
    <property type="molecule type" value="Genomic_DNA"/>
</dbReference>
<comment type="pathway">
    <text evidence="2">Cell wall biogenesis; lipoteichoic acid biosynthesis.</text>
</comment>
<sequence>MITKSSLYSRDRGMKSSLSRLLQNRYFGYLLFTSLILFKLVFIHHNLNIPNIDMGPLDYIIAIGSILLASFWVFWLPPRGRSVAYVILNVLLTALIFSDLVYYRYFQDFITVPVLLQAGQVDSLGDSIESLLKWTDLIFFIDWLLYIPYQVLAKTRSRRDSIHDSYIPRPLFLKQALKRTFAGIAVFVLGCILTFAPIKDYTSTWAKGIFEGNWWNLSLYNVTGLLGFHGYDIYRYGKEHFGPKKELPQAELDEIKDWFAVRSNELHVKNDTFGAYSGSNVMVVQVEAMMNFMIGQSINGQEITPNFNKLMKESMYFSNYYHQTGQGRTSDADFSTNTSLHPLGAGSVFVRYPDSKYDSLSSILDEKGYETAVFHAYDSSFWNRYTMYKEMGYDHFYSIKDFKIDEPLGWSLGDKSFLKQSLNMMKSDRQPFYSFLITLSSHHPYKLAKETQKLNVGEFEGTIFGDYLQSIHYVDEALGEMVQQMKEQGLWDNTILFIYGDHDNSINDKDDYEKFLHKPISNLDMEQIMNQVPLLVHLPDGRNGGETKTQAEGQLDLTPSVLHLLGIQAEHYYMMGNNLFDDQQKDKLVVLRSGAFSDSKVFYIPSADNIFENGSCYDLSTRQMTDVNVCRRGYEEGQKRLNISDKVITYDLLARLENEQNK</sequence>
<dbReference type="Pfam" id="PF00884">
    <property type="entry name" value="Sulfatase"/>
    <property type="match status" value="1"/>
</dbReference>
<evidence type="ECO:0000256" key="3">
    <source>
        <dbReference type="ARBA" id="ARBA00009983"/>
    </source>
</evidence>
<organism evidence="11 12">
    <name type="scientific">Paenibacillus sediminis</name>
    <dbReference type="NCBI Taxonomy" id="664909"/>
    <lineage>
        <taxon>Bacteria</taxon>
        <taxon>Bacillati</taxon>
        <taxon>Bacillota</taxon>
        <taxon>Bacilli</taxon>
        <taxon>Bacillales</taxon>
        <taxon>Paenibacillaceae</taxon>
        <taxon>Paenibacillus</taxon>
    </lineage>
</organism>
<evidence type="ECO:0000313" key="12">
    <source>
        <dbReference type="Proteomes" id="UP001519273"/>
    </source>
</evidence>
<comment type="caution">
    <text evidence="11">The sequence shown here is derived from an EMBL/GenBank/DDBJ whole genome shotgun (WGS) entry which is preliminary data.</text>
</comment>
<keyword evidence="6 9" id="KW-1133">Transmembrane helix</keyword>
<dbReference type="PIRSF" id="PIRSF005091">
    <property type="entry name" value="Mmb_sulf_HI1246"/>
    <property type="match status" value="1"/>
</dbReference>
<name>A0ABS4H5N5_9BACL</name>
<comment type="similarity">
    <text evidence="3 8">Belongs to the LTA synthase family.</text>
</comment>
<dbReference type="CDD" id="cd16015">
    <property type="entry name" value="LTA_synthase"/>
    <property type="match status" value="1"/>
</dbReference>
<evidence type="ECO:0000313" key="11">
    <source>
        <dbReference type="EMBL" id="MBP1937776.1"/>
    </source>
</evidence>
<evidence type="ECO:0000256" key="4">
    <source>
        <dbReference type="ARBA" id="ARBA00022475"/>
    </source>
</evidence>
<dbReference type="PANTHER" id="PTHR47371:SF3">
    <property type="entry name" value="PHOSPHOGLYCEROL TRANSFERASE I"/>
    <property type="match status" value="1"/>
</dbReference>
<evidence type="ECO:0000256" key="7">
    <source>
        <dbReference type="ARBA" id="ARBA00023136"/>
    </source>
</evidence>
<keyword evidence="4 8" id="KW-1003">Cell membrane</keyword>
<accession>A0ABS4H5N5</accession>
<keyword evidence="5 9" id="KW-0812">Transmembrane</keyword>
<evidence type="ECO:0000256" key="1">
    <source>
        <dbReference type="ARBA" id="ARBA00004651"/>
    </source>
</evidence>
<evidence type="ECO:0000256" key="9">
    <source>
        <dbReference type="SAM" id="Phobius"/>
    </source>
</evidence>
<feature type="domain" description="Sulfatase N-terminal" evidence="10">
    <location>
        <begin position="280"/>
        <end position="567"/>
    </location>
</feature>
<dbReference type="Gene3D" id="3.40.720.10">
    <property type="entry name" value="Alkaline Phosphatase, subunit A"/>
    <property type="match status" value="1"/>
</dbReference>
<reference evidence="11 12" key="1">
    <citation type="submission" date="2021-03" db="EMBL/GenBank/DDBJ databases">
        <title>Genomic Encyclopedia of Type Strains, Phase IV (KMG-IV): sequencing the most valuable type-strain genomes for metagenomic binning, comparative biology and taxonomic classification.</title>
        <authorList>
            <person name="Goeker M."/>
        </authorList>
    </citation>
    <scope>NUCLEOTIDE SEQUENCE [LARGE SCALE GENOMIC DNA]</scope>
    <source>
        <strain evidence="11 12">DSM 23491</strain>
    </source>
</reference>
<dbReference type="PANTHER" id="PTHR47371">
    <property type="entry name" value="LIPOTEICHOIC ACID SYNTHASE"/>
    <property type="match status" value="1"/>
</dbReference>
<evidence type="ECO:0000256" key="8">
    <source>
        <dbReference type="PIRNR" id="PIRNR005091"/>
    </source>
</evidence>
<dbReference type="SUPFAM" id="SSF53649">
    <property type="entry name" value="Alkaline phosphatase-like"/>
    <property type="match status" value="1"/>
</dbReference>
<dbReference type="Proteomes" id="UP001519273">
    <property type="component" value="Unassembled WGS sequence"/>
</dbReference>
<feature type="transmembrane region" description="Helical" evidence="9">
    <location>
        <begin position="180"/>
        <end position="198"/>
    </location>
</feature>
<keyword evidence="12" id="KW-1185">Reference proteome</keyword>
<gene>
    <name evidence="11" type="ORF">J2Z20_002691</name>
</gene>
<feature type="transmembrane region" description="Helical" evidence="9">
    <location>
        <begin position="83"/>
        <end position="105"/>
    </location>
</feature>
<proteinExistence type="inferred from homology"/>
<evidence type="ECO:0000259" key="10">
    <source>
        <dbReference type="Pfam" id="PF00884"/>
    </source>
</evidence>
<evidence type="ECO:0000256" key="6">
    <source>
        <dbReference type="ARBA" id="ARBA00022989"/>
    </source>
</evidence>